<proteinExistence type="predicted"/>
<dbReference type="OrthoDB" id="294702at2759"/>
<gene>
    <name evidence="1" type="ORF">DID88_005901</name>
</gene>
<dbReference type="AlphaFoldDB" id="A0A395J6D5"/>
<keyword evidence="2" id="KW-1185">Reference proteome</keyword>
<dbReference type="PANTHER" id="PTHR43433:SF10">
    <property type="entry name" value="AB HYDROLASE-1 DOMAIN-CONTAINING PROTEIN"/>
    <property type="match status" value="1"/>
</dbReference>
<evidence type="ECO:0000313" key="1">
    <source>
        <dbReference type="EMBL" id="RAL66229.1"/>
    </source>
</evidence>
<dbReference type="EMBL" id="QKRW01000007">
    <property type="protein sequence ID" value="RAL66229.1"/>
    <property type="molecule type" value="Genomic_DNA"/>
</dbReference>
<dbReference type="Gene3D" id="3.40.50.1820">
    <property type="entry name" value="alpha/beta hydrolase"/>
    <property type="match status" value="1"/>
</dbReference>
<sequence>MRLTSSQIEARDRLAPIKFHQIFTVPATANHSELKVSYAIAGPFDENAQTILFVAGMLAVRWLAVFFDHVAMEEGVRILLIDRPGFGGSTQVPLRDRISIYLETIPLLLEHLNIKHVSLASHSAGTIYALNIITRLPHIICPSRPRMTLLSPWVHQDLSSTTFLQIASILPDSVLNHWSPVVNFIVNNATPTIASSGGAFAAFRSSFFAPGITAATQREAAEQNYREGYGVSIETKKEMESLLLKWAFLEDTQGINDEARLCLKKTEDCSWGACEDYQEMVKSLVEMWTQRVEGNQSAILEVKIQLAEEDMMIGEKGKEYFRKCWTNENWIAGIKATCEQLEGTDHGTVLDPLKSLQEIARTAKETLDWETYSELYHN</sequence>
<dbReference type="SUPFAM" id="SSF53474">
    <property type="entry name" value="alpha/beta-Hydrolases"/>
    <property type="match status" value="1"/>
</dbReference>
<accession>A0A395J6D5</accession>
<organism evidence="1 2">
    <name type="scientific">Monilinia fructigena</name>
    <dbReference type="NCBI Taxonomy" id="38457"/>
    <lineage>
        <taxon>Eukaryota</taxon>
        <taxon>Fungi</taxon>
        <taxon>Dikarya</taxon>
        <taxon>Ascomycota</taxon>
        <taxon>Pezizomycotina</taxon>
        <taxon>Leotiomycetes</taxon>
        <taxon>Helotiales</taxon>
        <taxon>Sclerotiniaceae</taxon>
        <taxon>Monilinia</taxon>
    </lineage>
</organism>
<dbReference type="InterPro" id="IPR050471">
    <property type="entry name" value="AB_hydrolase"/>
</dbReference>
<name>A0A395J6D5_9HELO</name>
<dbReference type="Proteomes" id="UP000249056">
    <property type="component" value="Unassembled WGS sequence"/>
</dbReference>
<dbReference type="PANTHER" id="PTHR43433">
    <property type="entry name" value="HYDROLASE, ALPHA/BETA FOLD FAMILY PROTEIN"/>
    <property type="match status" value="1"/>
</dbReference>
<evidence type="ECO:0008006" key="3">
    <source>
        <dbReference type="Google" id="ProtNLM"/>
    </source>
</evidence>
<comment type="caution">
    <text evidence="1">The sequence shown here is derived from an EMBL/GenBank/DDBJ whole genome shotgun (WGS) entry which is preliminary data.</text>
</comment>
<reference evidence="1 2" key="1">
    <citation type="submission" date="2018-06" db="EMBL/GenBank/DDBJ databases">
        <title>Genome Sequence of the Brown Rot Fungal Pathogen Monilinia fructigena.</title>
        <authorList>
            <person name="Landi L."/>
            <person name="De Miccolis Angelini R.M."/>
            <person name="Pollastro S."/>
            <person name="Abate D."/>
            <person name="Faretra F."/>
            <person name="Romanazzi G."/>
        </authorList>
    </citation>
    <scope>NUCLEOTIDE SEQUENCE [LARGE SCALE GENOMIC DNA]</scope>
    <source>
        <strain evidence="1 2">Mfrg269</strain>
    </source>
</reference>
<protein>
    <recommendedName>
        <fullName evidence="3">AB hydrolase-1 domain-containing protein</fullName>
    </recommendedName>
</protein>
<dbReference type="InterPro" id="IPR029058">
    <property type="entry name" value="AB_hydrolase_fold"/>
</dbReference>
<evidence type="ECO:0000313" key="2">
    <source>
        <dbReference type="Proteomes" id="UP000249056"/>
    </source>
</evidence>